<keyword evidence="10" id="KW-1185">Reference proteome</keyword>
<organism evidence="9 10">
    <name type="scientific">Streptomyces spirodelae</name>
    <dbReference type="NCBI Taxonomy" id="2812904"/>
    <lineage>
        <taxon>Bacteria</taxon>
        <taxon>Bacillati</taxon>
        <taxon>Actinomycetota</taxon>
        <taxon>Actinomycetes</taxon>
        <taxon>Kitasatosporales</taxon>
        <taxon>Streptomycetaceae</taxon>
        <taxon>Streptomyces</taxon>
    </lineage>
</organism>
<evidence type="ECO:0000313" key="9">
    <source>
        <dbReference type="EMBL" id="MBO8184344.1"/>
    </source>
</evidence>
<keyword evidence="6" id="KW-0443">Lipid metabolism</keyword>
<dbReference type="Gene3D" id="3.30.870.10">
    <property type="entry name" value="Endonuclease Chain A"/>
    <property type="match status" value="2"/>
</dbReference>
<evidence type="ECO:0000256" key="6">
    <source>
        <dbReference type="ARBA" id="ARBA00023098"/>
    </source>
</evidence>
<dbReference type="InterPro" id="IPR051406">
    <property type="entry name" value="PLD_domain"/>
</dbReference>
<feature type="region of interest" description="Disordered" evidence="7">
    <location>
        <begin position="462"/>
        <end position="481"/>
    </location>
</feature>
<dbReference type="Pfam" id="PF13091">
    <property type="entry name" value="PLDc_2"/>
    <property type="match status" value="2"/>
</dbReference>
<evidence type="ECO:0000256" key="2">
    <source>
        <dbReference type="ARBA" id="ARBA00008664"/>
    </source>
</evidence>
<comment type="similarity">
    <text evidence="2">Belongs to the phospholipase D family.</text>
</comment>
<comment type="caution">
    <text evidence="9">The sequence shown here is derived from an EMBL/GenBank/DDBJ whole genome shotgun (WGS) entry which is preliminary data.</text>
</comment>
<evidence type="ECO:0000313" key="10">
    <source>
        <dbReference type="Proteomes" id="UP001518976"/>
    </source>
</evidence>
<proteinExistence type="inferred from homology"/>
<keyword evidence="5" id="KW-0442">Lipid degradation</keyword>
<comment type="catalytic activity">
    <reaction evidence="1">
        <text>a 1,2-diacyl-sn-glycero-3-phosphocholine + H2O = a 1,2-diacyl-sn-glycero-3-phosphate + choline + H(+)</text>
        <dbReference type="Rhea" id="RHEA:14445"/>
        <dbReference type="ChEBI" id="CHEBI:15354"/>
        <dbReference type="ChEBI" id="CHEBI:15377"/>
        <dbReference type="ChEBI" id="CHEBI:15378"/>
        <dbReference type="ChEBI" id="CHEBI:57643"/>
        <dbReference type="ChEBI" id="CHEBI:58608"/>
        <dbReference type="EC" id="3.1.4.4"/>
    </reaction>
</comment>
<protein>
    <recommendedName>
        <fullName evidence="3">phospholipase D</fullName>
        <ecNumber evidence="3">3.1.4.4</ecNumber>
    </recommendedName>
</protein>
<reference evidence="9 10" key="1">
    <citation type="submission" date="2021-02" db="EMBL/GenBank/DDBJ databases">
        <title>Streptomyces spirodelae sp. nov., isolated from duckweed.</title>
        <authorList>
            <person name="Saimee Y."/>
            <person name="Duangmal K."/>
        </authorList>
    </citation>
    <scope>NUCLEOTIDE SEQUENCE [LARGE SCALE GENOMIC DNA]</scope>
    <source>
        <strain evidence="9 10">DW4-2</strain>
    </source>
</reference>
<evidence type="ECO:0000259" key="8">
    <source>
        <dbReference type="Pfam" id="PF13091"/>
    </source>
</evidence>
<evidence type="ECO:0000256" key="3">
    <source>
        <dbReference type="ARBA" id="ARBA00012027"/>
    </source>
</evidence>
<dbReference type="PANTHER" id="PTHR43856:SF1">
    <property type="entry name" value="MITOCHONDRIAL CARDIOLIPIN HYDROLASE"/>
    <property type="match status" value="1"/>
</dbReference>
<evidence type="ECO:0000256" key="7">
    <source>
        <dbReference type="SAM" id="MobiDB-lite"/>
    </source>
</evidence>
<sequence>MPASLLSHSYQQLGSSPENRALRSLRSLATRPAPSAGFRTISQEGTHVTRLRTAITPLALALVAGLHLMAPSPATAASPATAPSPGMAASPAMAPSPGTGPVFNLPNGTPAQQRAIRSDLLARVKAAAPRSTIKVALYHFWDAEVARALAKAHTSAKRRVNVQVMLDESSVSAMPSSTSYTILRKALGTNRAKRSFVGLCPKGKSCLGDPGAGPSIAHNKFWLFSRTGRLRNVVVQTSSNLSSGSWTKFWNDAMVVSQARTYTAYSRYFDKLAAADWRAWRYTRAGAGPYTGYFFPRPGRADTVTAILDNVTCRWKDALGSHRTSVRLAMFKLTRQRVADKLAALHRQGCAVDIVYAQTDSEDSTGSPGTWEALHAPGGPAVRCLHYDDDGNSRTSREVLHSKTLMISGRYAGARNKVVWTGSHNYSGPALTRNDEALLKVDDDAVHDAYVRHFHRVRGSALPGLADDTPSCKGVSPQPEH</sequence>
<feature type="region of interest" description="Disordered" evidence="7">
    <location>
        <begin position="73"/>
        <end position="94"/>
    </location>
</feature>
<keyword evidence="4" id="KW-0378">Hydrolase</keyword>
<dbReference type="InterPro" id="IPR025202">
    <property type="entry name" value="PLD-like_dom"/>
</dbReference>
<dbReference type="EMBL" id="JAFFZN010000002">
    <property type="protein sequence ID" value="MBO8184344.1"/>
    <property type="molecule type" value="Genomic_DNA"/>
</dbReference>
<evidence type="ECO:0000256" key="1">
    <source>
        <dbReference type="ARBA" id="ARBA00000798"/>
    </source>
</evidence>
<dbReference type="Proteomes" id="UP001518976">
    <property type="component" value="Unassembled WGS sequence"/>
</dbReference>
<dbReference type="EC" id="3.1.4.4" evidence="3"/>
<feature type="domain" description="Phospholipase D-like" evidence="8">
    <location>
        <begin position="130"/>
        <end position="272"/>
    </location>
</feature>
<dbReference type="SUPFAM" id="SSF56024">
    <property type="entry name" value="Phospholipase D/nuclease"/>
    <property type="match status" value="2"/>
</dbReference>
<accession>A0ABS3WMV3</accession>
<dbReference type="PANTHER" id="PTHR43856">
    <property type="entry name" value="CARDIOLIPIN HYDROLASE"/>
    <property type="match status" value="1"/>
</dbReference>
<feature type="domain" description="Phospholipase D-like" evidence="8">
    <location>
        <begin position="318"/>
        <end position="457"/>
    </location>
</feature>
<name>A0ABS3WMV3_9ACTN</name>
<evidence type="ECO:0000256" key="4">
    <source>
        <dbReference type="ARBA" id="ARBA00022801"/>
    </source>
</evidence>
<evidence type="ECO:0000256" key="5">
    <source>
        <dbReference type="ARBA" id="ARBA00022963"/>
    </source>
</evidence>
<gene>
    <name evidence="9" type="ORF">JW592_02445</name>
</gene>